<keyword evidence="1" id="KW-1133">Transmembrane helix</keyword>
<dbReference type="EMBL" id="BMAW01058244">
    <property type="protein sequence ID" value="GFT15169.1"/>
    <property type="molecule type" value="Genomic_DNA"/>
</dbReference>
<keyword evidence="1" id="KW-0472">Membrane</keyword>
<proteinExistence type="predicted"/>
<sequence length="103" mass="11666">MHRDWEQSVPPPYWPVSSLTVLFKRHVRTHGSFLIRPDELTENWTISAPPRQAGVVIHAVRVSESVLGERSKCVSDSLRLSSFLPVSGLLVTWSFLFLSPLLN</sequence>
<reference evidence="2" key="1">
    <citation type="submission" date="2020-08" db="EMBL/GenBank/DDBJ databases">
        <title>Multicomponent nature underlies the extraordinary mechanical properties of spider dragline silk.</title>
        <authorList>
            <person name="Kono N."/>
            <person name="Nakamura H."/>
            <person name="Mori M."/>
            <person name="Yoshida Y."/>
            <person name="Ohtoshi R."/>
            <person name="Malay A.D."/>
            <person name="Moran D.A.P."/>
            <person name="Tomita M."/>
            <person name="Numata K."/>
            <person name="Arakawa K."/>
        </authorList>
    </citation>
    <scope>NUCLEOTIDE SEQUENCE</scope>
</reference>
<keyword evidence="3" id="KW-1185">Reference proteome</keyword>
<organism evidence="2 3">
    <name type="scientific">Nephila pilipes</name>
    <name type="common">Giant wood spider</name>
    <name type="synonym">Nephila maculata</name>
    <dbReference type="NCBI Taxonomy" id="299642"/>
    <lineage>
        <taxon>Eukaryota</taxon>
        <taxon>Metazoa</taxon>
        <taxon>Ecdysozoa</taxon>
        <taxon>Arthropoda</taxon>
        <taxon>Chelicerata</taxon>
        <taxon>Arachnida</taxon>
        <taxon>Araneae</taxon>
        <taxon>Araneomorphae</taxon>
        <taxon>Entelegynae</taxon>
        <taxon>Araneoidea</taxon>
        <taxon>Nephilidae</taxon>
        <taxon>Nephila</taxon>
    </lineage>
</organism>
<gene>
    <name evidence="2" type="ORF">NPIL_72031</name>
</gene>
<evidence type="ECO:0000313" key="3">
    <source>
        <dbReference type="Proteomes" id="UP000887013"/>
    </source>
</evidence>
<accession>A0A8X6THH3</accession>
<evidence type="ECO:0000313" key="2">
    <source>
        <dbReference type="EMBL" id="GFT15169.1"/>
    </source>
</evidence>
<protein>
    <submittedName>
        <fullName evidence="2">Uncharacterized protein</fullName>
    </submittedName>
</protein>
<dbReference type="Proteomes" id="UP000887013">
    <property type="component" value="Unassembled WGS sequence"/>
</dbReference>
<evidence type="ECO:0000256" key="1">
    <source>
        <dbReference type="SAM" id="Phobius"/>
    </source>
</evidence>
<name>A0A8X6THH3_NEPPI</name>
<keyword evidence="1" id="KW-0812">Transmembrane</keyword>
<dbReference type="AlphaFoldDB" id="A0A8X6THH3"/>
<feature type="transmembrane region" description="Helical" evidence="1">
    <location>
        <begin position="80"/>
        <end position="102"/>
    </location>
</feature>
<comment type="caution">
    <text evidence="2">The sequence shown here is derived from an EMBL/GenBank/DDBJ whole genome shotgun (WGS) entry which is preliminary data.</text>
</comment>